<keyword evidence="2" id="KW-1185">Reference proteome</keyword>
<name>A0ACC2T5M4_9FUNG</name>
<accession>A0ACC2T5M4</accession>
<reference evidence="1" key="1">
    <citation type="submission" date="2022-04" db="EMBL/GenBank/DDBJ databases">
        <title>Genome of the entomopathogenic fungus Entomophthora muscae.</title>
        <authorList>
            <person name="Elya C."/>
            <person name="Lovett B.R."/>
            <person name="Lee E."/>
            <person name="Macias A.M."/>
            <person name="Hajek A.E."/>
            <person name="De Bivort B.L."/>
            <person name="Kasson M.T."/>
            <person name="De Fine Licht H.H."/>
            <person name="Stajich J.E."/>
        </authorList>
    </citation>
    <scope>NUCLEOTIDE SEQUENCE</scope>
    <source>
        <strain evidence="1">Berkeley</strain>
    </source>
</reference>
<proteinExistence type="predicted"/>
<gene>
    <name evidence="1" type="ORF">DSO57_1014028</name>
</gene>
<dbReference type="Proteomes" id="UP001165960">
    <property type="component" value="Unassembled WGS sequence"/>
</dbReference>
<protein>
    <submittedName>
        <fullName evidence="1">Uncharacterized protein</fullName>
    </submittedName>
</protein>
<dbReference type="EMBL" id="QTSX02003603">
    <property type="protein sequence ID" value="KAJ9069898.1"/>
    <property type="molecule type" value="Genomic_DNA"/>
</dbReference>
<comment type="caution">
    <text evidence="1">The sequence shown here is derived from an EMBL/GenBank/DDBJ whole genome shotgun (WGS) entry which is preliminary data.</text>
</comment>
<evidence type="ECO:0000313" key="1">
    <source>
        <dbReference type="EMBL" id="KAJ9069898.1"/>
    </source>
</evidence>
<sequence length="271" mass="29184">MASVQVDGFESSVYFSQIHEFLTNTPSSQKVPLLKKSAGVYQFDVKKGAKTQVWTIDLNGAGSVITKAPSKKPDIQITLDDAVFVSLVQGKITGQKAFMQGKLKAKGNLSFSGKLDNFLKEARNNGLSGGSSNAGQAPSGTSDVKSIEVAGFKSSQVFKQVKAWMDSMPSEQRKKEVFKIKGLFQIDVKAGGKVQTWTIDLKNQTGDAYIGAPKSKADAIISIADEDFLSMASGKLNGQKAFMTGKLKVKGQMMLATKLDALFKNLPKSKL</sequence>
<evidence type="ECO:0000313" key="2">
    <source>
        <dbReference type="Proteomes" id="UP001165960"/>
    </source>
</evidence>
<organism evidence="1 2">
    <name type="scientific">Entomophthora muscae</name>
    <dbReference type="NCBI Taxonomy" id="34485"/>
    <lineage>
        <taxon>Eukaryota</taxon>
        <taxon>Fungi</taxon>
        <taxon>Fungi incertae sedis</taxon>
        <taxon>Zoopagomycota</taxon>
        <taxon>Entomophthoromycotina</taxon>
        <taxon>Entomophthoromycetes</taxon>
        <taxon>Entomophthorales</taxon>
        <taxon>Entomophthoraceae</taxon>
        <taxon>Entomophthora</taxon>
    </lineage>
</organism>